<proteinExistence type="predicted"/>
<protein>
    <submittedName>
        <fullName evidence="1">Uncharacterized protein</fullName>
    </submittedName>
</protein>
<gene>
    <name evidence="1" type="ORF">CTTA_0851</name>
</gene>
<organism evidence="1 2">
    <name type="scientific">Comamonas testosteroni</name>
    <name type="common">Pseudomonas testosteroni</name>
    <dbReference type="NCBI Taxonomy" id="285"/>
    <lineage>
        <taxon>Bacteria</taxon>
        <taxon>Pseudomonadati</taxon>
        <taxon>Pseudomonadota</taxon>
        <taxon>Betaproteobacteria</taxon>
        <taxon>Burkholderiales</taxon>
        <taxon>Comamonadaceae</taxon>
        <taxon>Comamonas</taxon>
    </lineage>
</organism>
<accession>A0A5A7M8B2</accession>
<dbReference type="Proteomes" id="UP000323105">
    <property type="component" value="Unassembled WGS sequence"/>
</dbReference>
<reference evidence="1 2" key="1">
    <citation type="journal article" date="2019" name="Microbiol. Resour. Announc.">
        <title>Draft Genome Sequence of Comamonas testosteroni TA441, a Bacterium That Has a Cryptic Phenol Degradation Gene Cluster.</title>
        <authorList>
            <person name="Arai H."/>
            <person name="Ishii M."/>
        </authorList>
    </citation>
    <scope>NUCLEOTIDE SEQUENCE [LARGE SCALE GENOMIC DNA]</scope>
    <source>
        <strain evidence="1 2">TA441</strain>
    </source>
</reference>
<evidence type="ECO:0000313" key="1">
    <source>
        <dbReference type="EMBL" id="GEQ73846.1"/>
    </source>
</evidence>
<name>A0A5A7M8B2_COMTE</name>
<sequence length="107" mass="11850">MGCHFGVFKRSACAGAGRECFELSSQGREQFLFDGEHRGILRAGFKSCRIAGATPLFQGRFTDCRAVSAYFASHTFDKRCCSLIGNLVNDSHYGDPRNVMLKLRGSF</sequence>
<dbReference type="AlphaFoldDB" id="A0A5A7M8B2"/>
<dbReference type="EMBL" id="BKBW01000001">
    <property type="protein sequence ID" value="GEQ73846.1"/>
    <property type="molecule type" value="Genomic_DNA"/>
</dbReference>
<comment type="caution">
    <text evidence="1">The sequence shown here is derived from an EMBL/GenBank/DDBJ whole genome shotgun (WGS) entry which is preliminary data.</text>
</comment>
<evidence type="ECO:0000313" key="2">
    <source>
        <dbReference type="Proteomes" id="UP000323105"/>
    </source>
</evidence>